<organism evidence="4 5">
    <name type="scientific">Sphaeroforma arctica JP610</name>
    <dbReference type="NCBI Taxonomy" id="667725"/>
    <lineage>
        <taxon>Eukaryota</taxon>
        <taxon>Ichthyosporea</taxon>
        <taxon>Ichthyophonida</taxon>
        <taxon>Sphaeroforma</taxon>
    </lineage>
</organism>
<keyword evidence="5" id="KW-1185">Reference proteome</keyword>
<dbReference type="GO" id="GO:0005546">
    <property type="term" value="F:phosphatidylinositol-4,5-bisphosphate binding"/>
    <property type="evidence" value="ECO:0007669"/>
    <property type="project" value="InterPro"/>
</dbReference>
<reference evidence="4 5" key="1">
    <citation type="submission" date="2011-02" db="EMBL/GenBank/DDBJ databases">
        <title>The Genome Sequence of Sphaeroforma arctica JP610.</title>
        <authorList>
            <consortium name="The Broad Institute Genome Sequencing Platform"/>
            <person name="Russ C."/>
            <person name="Cuomo C."/>
            <person name="Young S.K."/>
            <person name="Zeng Q."/>
            <person name="Gargeya S."/>
            <person name="Alvarado L."/>
            <person name="Berlin A."/>
            <person name="Chapman S.B."/>
            <person name="Chen Z."/>
            <person name="Freedman E."/>
            <person name="Gellesch M."/>
            <person name="Goldberg J."/>
            <person name="Griggs A."/>
            <person name="Gujja S."/>
            <person name="Heilman E."/>
            <person name="Heiman D."/>
            <person name="Howarth C."/>
            <person name="Mehta T."/>
            <person name="Neiman D."/>
            <person name="Pearson M."/>
            <person name="Roberts A."/>
            <person name="Saif S."/>
            <person name="Shea T."/>
            <person name="Shenoy N."/>
            <person name="Sisk P."/>
            <person name="Stolte C."/>
            <person name="Sykes S."/>
            <person name="White J."/>
            <person name="Yandava C."/>
            <person name="Burger G."/>
            <person name="Gray M.W."/>
            <person name="Holland P.W.H."/>
            <person name="King N."/>
            <person name="Lang F.B.F."/>
            <person name="Roger A.J."/>
            <person name="Ruiz-Trillo I."/>
            <person name="Haas B."/>
            <person name="Nusbaum C."/>
            <person name="Birren B."/>
        </authorList>
    </citation>
    <scope>NUCLEOTIDE SEQUENCE [LARGE SCALE GENOMIC DNA]</scope>
    <source>
        <strain evidence="4 5">JP610</strain>
    </source>
</reference>
<dbReference type="GO" id="GO:0000145">
    <property type="term" value="C:exocyst"/>
    <property type="evidence" value="ECO:0007669"/>
    <property type="project" value="InterPro"/>
</dbReference>
<dbReference type="Pfam" id="PF03081">
    <property type="entry name" value="Exo70_C"/>
    <property type="match status" value="1"/>
</dbReference>
<dbReference type="SUPFAM" id="SSF74788">
    <property type="entry name" value="Cullin repeat-like"/>
    <property type="match status" value="1"/>
</dbReference>
<sequence length="69" mass="8059">MSFFNRVWVYHDTADTVLLTSGKDRGKVGDWFSRALNTLQQCLQTKSTQYNDKTLAIVFLLNNFHYVLK</sequence>
<dbReference type="Proteomes" id="UP000054560">
    <property type="component" value="Unassembled WGS sequence"/>
</dbReference>
<name>A0A0L0F984_9EUKA</name>
<evidence type="ECO:0000259" key="3">
    <source>
        <dbReference type="Pfam" id="PF03081"/>
    </source>
</evidence>
<feature type="non-terminal residue" evidence="4">
    <location>
        <position position="69"/>
    </location>
</feature>
<gene>
    <name evidence="4" type="ORF">SARC_14356</name>
</gene>
<dbReference type="EMBL" id="KQ246101">
    <property type="protein sequence ID" value="KNC73086.1"/>
    <property type="molecule type" value="Genomic_DNA"/>
</dbReference>
<evidence type="ECO:0000313" key="5">
    <source>
        <dbReference type="Proteomes" id="UP000054560"/>
    </source>
</evidence>
<dbReference type="AlphaFoldDB" id="A0A0L0F984"/>
<dbReference type="Gene3D" id="1.20.1280.170">
    <property type="entry name" value="Exocyst complex component Exo70"/>
    <property type="match status" value="1"/>
</dbReference>
<dbReference type="GO" id="GO:0006887">
    <property type="term" value="P:exocytosis"/>
    <property type="evidence" value="ECO:0007669"/>
    <property type="project" value="InterPro"/>
</dbReference>
<evidence type="ECO:0000313" key="4">
    <source>
        <dbReference type="EMBL" id="KNC73086.1"/>
    </source>
</evidence>
<dbReference type="GeneID" id="25914860"/>
<evidence type="ECO:0000256" key="2">
    <source>
        <dbReference type="ARBA" id="ARBA00022448"/>
    </source>
</evidence>
<feature type="domain" description="Exocyst complex subunit Exo70 C-terminal" evidence="3">
    <location>
        <begin position="1"/>
        <end position="69"/>
    </location>
</feature>
<accession>A0A0L0F984</accession>
<proteinExistence type="inferred from homology"/>
<dbReference type="InterPro" id="IPR016159">
    <property type="entry name" value="Cullin_repeat-like_dom_sf"/>
</dbReference>
<comment type="similarity">
    <text evidence="1">Belongs to the EXO70 family.</text>
</comment>
<evidence type="ECO:0000256" key="1">
    <source>
        <dbReference type="ARBA" id="ARBA00006756"/>
    </source>
</evidence>
<protein>
    <recommendedName>
        <fullName evidence="3">Exocyst complex subunit Exo70 C-terminal domain-containing protein</fullName>
    </recommendedName>
</protein>
<dbReference type="InterPro" id="IPR046364">
    <property type="entry name" value="Exo70_C"/>
</dbReference>
<keyword evidence="2" id="KW-0813">Transport</keyword>
<dbReference type="RefSeq" id="XP_014146988.1">
    <property type="nucleotide sequence ID" value="XM_014291513.1"/>
</dbReference>
<dbReference type="OrthoDB" id="1922221at2759"/>